<sequence length="329" mass="34496">MAKLMTVTANTAIDLLLEVESFALGETLSASRSAEFACGKGINVAKAIESQGSEVLCLGFAGARSVDAFHALQTERLTTDLTVVSGKTRTNITLHDSASGRETHIRTAGFSVTEDDCRRLCETVESHAEPGAIVIISGSLPPGAPNDFYRSLIKVCRERGVTTFLDASGSGLSLGIEAKPDAIKPNQQELEALLGKSLPDERSIAEAAKELVGQGIQRVYVSRGEHGCIAVGENMAVSAYLNTAPERIVSRVGCGDALVAGLAVAAEQGLDAEAALKLGVACGTSNLFAPEPGRFESARLNSIASRVVVEDILTLNSVFSPLKSRNIPN</sequence>
<dbReference type="OrthoDB" id="9801219at2"/>
<dbReference type="Proteomes" id="UP000305881">
    <property type="component" value="Chromosome"/>
</dbReference>
<dbReference type="InterPro" id="IPR011611">
    <property type="entry name" value="PfkB_dom"/>
</dbReference>
<organism evidence="8 9">
    <name type="scientific">Methylotuvimicrobium buryatense</name>
    <name type="common">Methylomicrobium buryatense</name>
    <dbReference type="NCBI Taxonomy" id="95641"/>
    <lineage>
        <taxon>Bacteria</taxon>
        <taxon>Pseudomonadati</taxon>
        <taxon>Pseudomonadota</taxon>
        <taxon>Gammaproteobacteria</taxon>
        <taxon>Methylococcales</taxon>
        <taxon>Methylococcaceae</taxon>
        <taxon>Methylotuvimicrobium</taxon>
    </lineage>
</organism>
<evidence type="ECO:0000256" key="3">
    <source>
        <dbReference type="ARBA" id="ARBA00022741"/>
    </source>
</evidence>
<keyword evidence="5" id="KW-0067">ATP-binding</keyword>
<dbReference type="GO" id="GO:0016052">
    <property type="term" value="P:carbohydrate catabolic process"/>
    <property type="evidence" value="ECO:0007669"/>
    <property type="project" value="UniProtKB-ARBA"/>
</dbReference>
<dbReference type="Pfam" id="PF00294">
    <property type="entry name" value="PfkB"/>
    <property type="match status" value="1"/>
</dbReference>
<dbReference type="Gene3D" id="3.40.1190.20">
    <property type="match status" value="1"/>
</dbReference>
<dbReference type="GO" id="GO:0044281">
    <property type="term" value="P:small molecule metabolic process"/>
    <property type="evidence" value="ECO:0007669"/>
    <property type="project" value="UniProtKB-ARBA"/>
</dbReference>
<dbReference type="PIRSF" id="PIRSF000535">
    <property type="entry name" value="1PFK/6PFK/LacC"/>
    <property type="match status" value="1"/>
</dbReference>
<dbReference type="GO" id="GO:0005829">
    <property type="term" value="C:cytosol"/>
    <property type="evidence" value="ECO:0007669"/>
    <property type="project" value="TreeGrafter"/>
</dbReference>
<dbReference type="FunFam" id="3.40.1190.20:FF:000001">
    <property type="entry name" value="Phosphofructokinase"/>
    <property type="match status" value="1"/>
</dbReference>
<accession>A0A4P9UJ32</accession>
<evidence type="ECO:0000256" key="1">
    <source>
        <dbReference type="ARBA" id="ARBA00010688"/>
    </source>
</evidence>
<keyword evidence="2 6" id="KW-0808">Transferase</keyword>
<evidence type="ECO:0000256" key="5">
    <source>
        <dbReference type="ARBA" id="ARBA00022840"/>
    </source>
</evidence>
<dbReference type="GO" id="GO:0005524">
    <property type="term" value="F:ATP binding"/>
    <property type="evidence" value="ECO:0007669"/>
    <property type="project" value="UniProtKB-KW"/>
</dbReference>
<gene>
    <name evidence="8" type="ORF">EQU24_01720</name>
</gene>
<protein>
    <recommendedName>
        <fullName evidence="6">Phosphofructokinase</fullName>
    </recommendedName>
</protein>
<dbReference type="NCBIfam" id="TIGR03168">
    <property type="entry name" value="1-PFK"/>
    <property type="match status" value="1"/>
</dbReference>
<reference evidence="9" key="1">
    <citation type="journal article" date="2019" name="J. Bacteriol.">
        <title>A Mutagenic Screen Identifies a TonB-Dependent Receptor Required for the Lanthanide Metal Switch in the Type I Methanotroph 'Methylotuvimicrobium buryatense' 5GB1C.</title>
        <authorList>
            <person name="Groom J.D."/>
            <person name="Ford S.M."/>
            <person name="Pesesky M.W."/>
            <person name="Lidstrom M.E."/>
        </authorList>
    </citation>
    <scope>NUCLEOTIDE SEQUENCE [LARGE SCALE GENOMIC DNA]</scope>
    <source>
        <strain evidence="9">5GB1C</strain>
    </source>
</reference>
<name>A0A4P9UJ32_METBY</name>
<keyword evidence="9" id="KW-1185">Reference proteome</keyword>
<dbReference type="STRING" id="675511.GCA_000341735_02658"/>
<dbReference type="EMBL" id="CP035467">
    <property type="protein sequence ID" value="QCW81114.1"/>
    <property type="molecule type" value="Genomic_DNA"/>
</dbReference>
<keyword evidence="4" id="KW-0418">Kinase</keyword>
<dbReference type="CDD" id="cd01164">
    <property type="entry name" value="FruK_PfkB_like"/>
    <property type="match status" value="1"/>
</dbReference>
<dbReference type="KEGG" id="mbur:EQU24_01720"/>
<feature type="domain" description="Carbohydrate kinase PfkB" evidence="7">
    <location>
        <begin position="7"/>
        <end position="284"/>
    </location>
</feature>
<keyword evidence="3" id="KW-0547">Nucleotide-binding</keyword>
<dbReference type="PANTHER" id="PTHR46566">
    <property type="entry name" value="1-PHOSPHOFRUCTOKINASE-RELATED"/>
    <property type="match status" value="1"/>
</dbReference>
<evidence type="ECO:0000313" key="8">
    <source>
        <dbReference type="EMBL" id="QCW81114.1"/>
    </source>
</evidence>
<dbReference type="GO" id="GO:0008443">
    <property type="term" value="F:phosphofructokinase activity"/>
    <property type="evidence" value="ECO:0007669"/>
    <property type="project" value="UniProtKB-ARBA"/>
</dbReference>
<dbReference type="InterPro" id="IPR029056">
    <property type="entry name" value="Ribokinase-like"/>
</dbReference>
<dbReference type="SUPFAM" id="SSF53613">
    <property type="entry name" value="Ribokinase-like"/>
    <property type="match status" value="1"/>
</dbReference>
<dbReference type="RefSeq" id="WP_138767060.1">
    <property type="nucleotide sequence ID" value="NZ_CP035467.1"/>
</dbReference>
<evidence type="ECO:0000313" key="9">
    <source>
        <dbReference type="Proteomes" id="UP000305881"/>
    </source>
</evidence>
<dbReference type="PANTHER" id="PTHR46566:SF2">
    <property type="entry name" value="ATP-DEPENDENT 6-PHOSPHOFRUCTOKINASE ISOZYME 2"/>
    <property type="match status" value="1"/>
</dbReference>
<proteinExistence type="inferred from homology"/>
<dbReference type="InterPro" id="IPR017583">
    <property type="entry name" value="Tagatose/fructose_Pkinase"/>
</dbReference>
<evidence type="ECO:0000256" key="4">
    <source>
        <dbReference type="ARBA" id="ARBA00022777"/>
    </source>
</evidence>
<dbReference type="AlphaFoldDB" id="A0A4P9UJ32"/>
<comment type="similarity">
    <text evidence="1 6">Belongs to the carbohydrate kinase PfkB family.</text>
</comment>
<evidence type="ECO:0000256" key="2">
    <source>
        <dbReference type="ARBA" id="ARBA00022679"/>
    </source>
</evidence>
<evidence type="ECO:0000259" key="7">
    <source>
        <dbReference type="Pfam" id="PF00294"/>
    </source>
</evidence>
<evidence type="ECO:0000256" key="6">
    <source>
        <dbReference type="PIRNR" id="PIRNR000535"/>
    </source>
</evidence>